<evidence type="ECO:0000256" key="9">
    <source>
        <dbReference type="ARBA" id="ARBA00023049"/>
    </source>
</evidence>
<name>A0A1D7VKG8_9ACTN</name>
<feature type="transmembrane region" description="Helical" evidence="11">
    <location>
        <begin position="677"/>
        <end position="700"/>
    </location>
</feature>
<feature type="transmembrane region" description="Helical" evidence="11">
    <location>
        <begin position="100"/>
        <end position="120"/>
    </location>
</feature>
<feature type="transmembrane region" description="Helical" evidence="11">
    <location>
        <begin position="485"/>
        <end position="503"/>
    </location>
</feature>
<dbReference type="RefSeq" id="WP_069569172.1">
    <property type="nucleotide sequence ID" value="NZ_CP017157.1"/>
</dbReference>
<feature type="transmembrane region" description="Helical" evidence="11">
    <location>
        <begin position="23"/>
        <end position="44"/>
    </location>
</feature>
<feature type="transmembrane region" description="Helical" evidence="11">
    <location>
        <begin position="383"/>
        <end position="401"/>
    </location>
</feature>
<dbReference type="AlphaFoldDB" id="A0A1D7VKG8"/>
<dbReference type="Gene3D" id="3.30.2010.10">
    <property type="entry name" value="Metalloproteases ('zincins'), catalytic domain"/>
    <property type="match status" value="1"/>
</dbReference>
<dbReference type="GO" id="GO:0004222">
    <property type="term" value="F:metalloendopeptidase activity"/>
    <property type="evidence" value="ECO:0007669"/>
    <property type="project" value="InterPro"/>
</dbReference>
<comment type="cofactor">
    <cofactor evidence="1">
        <name>Zn(2+)</name>
        <dbReference type="ChEBI" id="CHEBI:29105"/>
    </cofactor>
</comment>
<evidence type="ECO:0000256" key="10">
    <source>
        <dbReference type="ARBA" id="ARBA00023136"/>
    </source>
</evidence>
<dbReference type="GO" id="GO:0046872">
    <property type="term" value="F:metal ion binding"/>
    <property type="evidence" value="ECO:0007669"/>
    <property type="project" value="UniProtKB-KW"/>
</dbReference>
<dbReference type="EMBL" id="CP017157">
    <property type="protein sequence ID" value="AOP47221.1"/>
    <property type="molecule type" value="Genomic_DNA"/>
</dbReference>
<proteinExistence type="predicted"/>
<protein>
    <recommendedName>
        <fullName evidence="12">Peptidase M48 domain-containing protein</fullName>
    </recommendedName>
</protein>
<dbReference type="GO" id="GO:0006508">
    <property type="term" value="P:proteolysis"/>
    <property type="evidence" value="ECO:0007669"/>
    <property type="project" value="UniProtKB-KW"/>
</dbReference>
<dbReference type="InterPro" id="IPR050083">
    <property type="entry name" value="HtpX_protease"/>
</dbReference>
<dbReference type="PANTHER" id="PTHR43221:SF2">
    <property type="entry name" value="PROTEASE HTPX HOMOLOG"/>
    <property type="match status" value="1"/>
</dbReference>
<feature type="transmembrane region" description="Helical" evidence="11">
    <location>
        <begin position="422"/>
        <end position="444"/>
    </location>
</feature>
<keyword evidence="10 11" id="KW-0472">Membrane</keyword>
<evidence type="ECO:0000256" key="6">
    <source>
        <dbReference type="ARBA" id="ARBA00022801"/>
    </source>
</evidence>
<evidence type="ECO:0000256" key="4">
    <source>
        <dbReference type="ARBA" id="ARBA00022692"/>
    </source>
</evidence>
<keyword evidence="7" id="KW-0862">Zinc</keyword>
<organism evidence="13 14">
    <name type="scientific">Streptomyces lydicus</name>
    <dbReference type="NCBI Taxonomy" id="47763"/>
    <lineage>
        <taxon>Bacteria</taxon>
        <taxon>Bacillati</taxon>
        <taxon>Actinomycetota</taxon>
        <taxon>Actinomycetes</taxon>
        <taxon>Kitasatosporales</taxon>
        <taxon>Streptomycetaceae</taxon>
        <taxon>Streptomyces</taxon>
    </lineage>
</organism>
<feature type="domain" description="Peptidase M48" evidence="12">
    <location>
        <begin position="138"/>
        <end position="340"/>
    </location>
</feature>
<dbReference type="PANTHER" id="PTHR43221">
    <property type="entry name" value="PROTEASE HTPX"/>
    <property type="match status" value="1"/>
</dbReference>
<keyword evidence="3" id="KW-0645">Protease</keyword>
<evidence type="ECO:0000256" key="5">
    <source>
        <dbReference type="ARBA" id="ARBA00022723"/>
    </source>
</evidence>
<feature type="transmembrane region" description="Helical" evidence="11">
    <location>
        <begin position="257"/>
        <end position="275"/>
    </location>
</feature>
<keyword evidence="8 11" id="KW-1133">Transmembrane helix</keyword>
<feature type="transmembrane region" description="Helical" evidence="11">
    <location>
        <begin position="720"/>
        <end position="747"/>
    </location>
</feature>
<dbReference type="Pfam" id="PF01435">
    <property type="entry name" value="Peptidase_M48"/>
    <property type="match status" value="1"/>
</dbReference>
<keyword evidence="2" id="KW-1003">Cell membrane</keyword>
<keyword evidence="9" id="KW-0482">Metalloprotease</keyword>
<sequence length="961" mass="101474">MATAEPGARIDERAISAGTTMRFALLVILLLVSSGSMMSAVAGANDNPDGFAGFGCQFAAGVDPTQGDGAVGYAGAIIHHDALQACLDRYTTAPPWWADLVWPGLVLVAAGVLFWLLPVWKARRRRVVALATVDPDGGIRRAVADLAATAGLAQVPRVVIDPAAASASAVVFGRTRRPTVCLHAGLLARRSRDPEGFRAVLLHEFAHIRNGDVTLTYVTVAVWRAFVLLVLLPYLVWCAAVIPSSLQDPLWTAEQPFAARAFVLPVFMIVLVYLARSDVLRSREVYADLAAVRWGADPRGWAVTTAAPAGGSRGRRLLASFVELWRTHPRWDLRRDALTDPAALFGVQALPMFLTGAAAAMISAQATHYVAAGAPTSSWTHPATALLAAVAATGVAGIALWRAVAHAVLTGRRVPSGVRAGLWLGAGMAAGVLDMNEFAVAEWLPARPQVLLLVVCAGVVFAGWTTQCAHLWFTVWPGRSRLPAVLLVMAAACLLLTAWFSWWQSGGVDLASGWISTEAELRTLERIFPGPAADHGTMLYVSAVVLPGLTGLQRPLVLAAVAALWLVPLLAWTTGSVTARRRRPAGGAAGDVVVPEPPSTAPPPLRRALLSAALGGVVCWLAIAVTKAYLHTWQPPRGQRGGLYTFLSQAWAMVAVVTVATVAAGVACAWARRYPLLVALITAEATALAGLAGHFVLLSADGCVPPLRTLASRCYWLPTGAWPLVRMVLGPVLVSTAIGALVAVAAVSAIRRLRRAGAAHPVPAPPHGDGRGRLARRVAVSVLCAAAVGATTVAAGYENRSTSQIPGRYHVALPAQVAAPAPIAAMQVSAWLKFGGRDLILRYAAADAALSRALLQAADAHGRIESSVFKPVCAKFGRIIQDATRYFPVPDPQAAPLWRTFTDRTRSGSRGCALAFDEGDSRRFMASLQQFHEADTTLRSIQVRLDEVRLAGGGPPATGAR</sequence>
<accession>A0A1D7VKG8</accession>
<keyword evidence="14" id="KW-1185">Reference proteome</keyword>
<feature type="transmembrane region" description="Helical" evidence="11">
    <location>
        <begin position="608"/>
        <end position="630"/>
    </location>
</feature>
<evidence type="ECO:0000256" key="8">
    <source>
        <dbReference type="ARBA" id="ARBA00022989"/>
    </source>
</evidence>
<keyword evidence="5" id="KW-0479">Metal-binding</keyword>
<feature type="transmembrane region" description="Helical" evidence="11">
    <location>
        <begin position="342"/>
        <end position="363"/>
    </location>
</feature>
<evidence type="ECO:0000259" key="12">
    <source>
        <dbReference type="Pfam" id="PF01435"/>
    </source>
</evidence>
<gene>
    <name evidence="13" type="ORF">SL103_13990</name>
</gene>
<evidence type="ECO:0000256" key="7">
    <source>
        <dbReference type="ARBA" id="ARBA00022833"/>
    </source>
</evidence>
<reference evidence="13 14" key="1">
    <citation type="submission" date="2016-09" db="EMBL/GenBank/DDBJ databases">
        <title>Complete genome sequencing of Streptomyces lydicus 103 and metabolic pathways analysis of antibiotic biosynthesis.</title>
        <authorList>
            <person name="Jia N."/>
            <person name="Ding M.-Z."/>
            <person name="Gao F."/>
            <person name="Yuan Y.-J."/>
        </authorList>
    </citation>
    <scope>NUCLEOTIDE SEQUENCE [LARGE SCALE GENOMIC DNA]</scope>
    <source>
        <strain evidence="13 14">103</strain>
    </source>
</reference>
<evidence type="ECO:0000256" key="2">
    <source>
        <dbReference type="ARBA" id="ARBA00022475"/>
    </source>
</evidence>
<evidence type="ECO:0000256" key="11">
    <source>
        <dbReference type="SAM" id="Phobius"/>
    </source>
</evidence>
<feature type="transmembrane region" description="Helical" evidence="11">
    <location>
        <begin position="650"/>
        <end position="670"/>
    </location>
</feature>
<dbReference type="Proteomes" id="UP000094094">
    <property type="component" value="Chromosome"/>
</dbReference>
<feature type="transmembrane region" description="Helical" evidence="11">
    <location>
        <begin position="556"/>
        <end position="573"/>
    </location>
</feature>
<dbReference type="KEGG" id="slc:SL103_13990"/>
<keyword evidence="4 11" id="KW-0812">Transmembrane</keyword>
<evidence type="ECO:0000313" key="13">
    <source>
        <dbReference type="EMBL" id="AOP47221.1"/>
    </source>
</evidence>
<evidence type="ECO:0000256" key="1">
    <source>
        <dbReference type="ARBA" id="ARBA00001947"/>
    </source>
</evidence>
<dbReference type="OrthoDB" id="4889053at2"/>
<keyword evidence="6" id="KW-0378">Hydrolase</keyword>
<feature type="transmembrane region" description="Helical" evidence="11">
    <location>
        <begin position="778"/>
        <end position="797"/>
    </location>
</feature>
<evidence type="ECO:0000313" key="14">
    <source>
        <dbReference type="Proteomes" id="UP000094094"/>
    </source>
</evidence>
<dbReference type="InterPro" id="IPR001915">
    <property type="entry name" value="Peptidase_M48"/>
</dbReference>
<feature type="transmembrane region" description="Helical" evidence="11">
    <location>
        <begin position="215"/>
        <end position="237"/>
    </location>
</feature>
<evidence type="ECO:0000256" key="3">
    <source>
        <dbReference type="ARBA" id="ARBA00022670"/>
    </source>
</evidence>
<feature type="transmembrane region" description="Helical" evidence="11">
    <location>
        <begin position="450"/>
        <end position="473"/>
    </location>
</feature>